<evidence type="ECO:0000256" key="2">
    <source>
        <dbReference type="ARBA" id="ARBA00005528"/>
    </source>
</evidence>
<feature type="domain" description="Ribosomal RNA small subunit methyltransferase E methyltransferase" evidence="13">
    <location>
        <begin position="74"/>
        <end position="243"/>
    </location>
</feature>
<keyword evidence="6 12" id="KW-0698">rRNA processing</keyword>
<evidence type="ECO:0000256" key="5">
    <source>
        <dbReference type="ARBA" id="ARBA00022490"/>
    </source>
</evidence>
<dbReference type="CDD" id="cd18084">
    <property type="entry name" value="RsmE-like"/>
    <property type="match status" value="1"/>
</dbReference>
<evidence type="ECO:0000256" key="3">
    <source>
        <dbReference type="ARBA" id="ARBA00012328"/>
    </source>
</evidence>
<feature type="domain" description="Ribosomal RNA small subunit methyltransferase E PUA-like" evidence="14">
    <location>
        <begin position="21"/>
        <end position="65"/>
    </location>
</feature>
<keyword evidence="7 12" id="KW-0489">Methyltransferase</keyword>
<dbReference type="InterPro" id="IPR029028">
    <property type="entry name" value="Alpha/beta_knot_MTases"/>
</dbReference>
<evidence type="ECO:0000256" key="6">
    <source>
        <dbReference type="ARBA" id="ARBA00022552"/>
    </source>
</evidence>
<evidence type="ECO:0000256" key="10">
    <source>
        <dbReference type="ARBA" id="ARBA00025699"/>
    </source>
</evidence>
<dbReference type="InterPro" id="IPR029026">
    <property type="entry name" value="tRNA_m1G_MTases_N"/>
</dbReference>
<dbReference type="GO" id="GO:0070042">
    <property type="term" value="F:rRNA (uridine-N3-)-methyltransferase activity"/>
    <property type="evidence" value="ECO:0007669"/>
    <property type="project" value="TreeGrafter"/>
</dbReference>
<dbReference type="RefSeq" id="WP_111644276.1">
    <property type="nucleotide sequence ID" value="NZ_QLMH01000002.1"/>
</dbReference>
<accession>A0A327YPM4</accession>
<proteinExistence type="inferred from homology"/>
<dbReference type="InterPro" id="IPR006700">
    <property type="entry name" value="RsmE"/>
</dbReference>
<comment type="function">
    <text evidence="10 12">Specifically methylates the N3 position of the uracil ring of uridine 1498 (m3U1498) in 16S rRNA. Acts on the fully assembled 30S ribosomal subunit.</text>
</comment>
<dbReference type="Gene3D" id="2.40.240.20">
    <property type="entry name" value="Hypothetical PUA domain-like, domain 1"/>
    <property type="match status" value="1"/>
</dbReference>
<dbReference type="EC" id="2.1.1.193" evidence="3 12"/>
<comment type="caution">
    <text evidence="15">The sequence shown here is derived from an EMBL/GenBank/DDBJ whole genome shotgun (WGS) entry which is preliminary data.</text>
</comment>
<protein>
    <recommendedName>
        <fullName evidence="4 12">Ribosomal RNA small subunit methyltransferase E</fullName>
        <ecNumber evidence="3 12">2.1.1.193</ecNumber>
    </recommendedName>
</protein>
<dbReference type="PANTHER" id="PTHR30027:SF3">
    <property type="entry name" value="16S RRNA (URACIL(1498)-N(3))-METHYLTRANSFERASE"/>
    <property type="match status" value="1"/>
</dbReference>
<evidence type="ECO:0000256" key="4">
    <source>
        <dbReference type="ARBA" id="ARBA00013673"/>
    </source>
</evidence>
<keyword evidence="16" id="KW-1185">Reference proteome</keyword>
<keyword evidence="9 12" id="KW-0949">S-adenosyl-L-methionine</keyword>
<dbReference type="Pfam" id="PF04452">
    <property type="entry name" value="Methyltrans_RNA"/>
    <property type="match status" value="1"/>
</dbReference>
<dbReference type="SUPFAM" id="SSF88697">
    <property type="entry name" value="PUA domain-like"/>
    <property type="match status" value="1"/>
</dbReference>
<evidence type="ECO:0000256" key="12">
    <source>
        <dbReference type="PIRNR" id="PIRNR015601"/>
    </source>
</evidence>
<dbReference type="GO" id="GO:0070475">
    <property type="term" value="P:rRNA base methylation"/>
    <property type="evidence" value="ECO:0007669"/>
    <property type="project" value="TreeGrafter"/>
</dbReference>
<evidence type="ECO:0000313" key="16">
    <source>
        <dbReference type="Proteomes" id="UP000248555"/>
    </source>
</evidence>
<dbReference type="OrthoDB" id="9815641at2"/>
<dbReference type="NCBIfam" id="NF008691">
    <property type="entry name" value="PRK11713.1-4"/>
    <property type="match status" value="1"/>
</dbReference>
<dbReference type="InterPro" id="IPR046886">
    <property type="entry name" value="RsmE_MTase_dom"/>
</dbReference>
<evidence type="ECO:0000313" key="15">
    <source>
        <dbReference type="EMBL" id="RAK22441.1"/>
    </source>
</evidence>
<evidence type="ECO:0000259" key="14">
    <source>
        <dbReference type="Pfam" id="PF20260"/>
    </source>
</evidence>
<dbReference type="PANTHER" id="PTHR30027">
    <property type="entry name" value="RIBOSOMAL RNA SMALL SUBUNIT METHYLTRANSFERASE E"/>
    <property type="match status" value="1"/>
</dbReference>
<evidence type="ECO:0000256" key="9">
    <source>
        <dbReference type="ARBA" id="ARBA00022691"/>
    </source>
</evidence>
<sequence length="250" mass="28431">MQRYFVLNEQFFNGQQITIVGDDYHHIVRVMRMREGQDIVCCNENGEAALCKITKITNDEVIADIIEWIEEQTELPINVYIAQGLPKGDKLELVIQKGTELGAFSFIPFLAARSVVKWDEKKGDRKVERWEKIAKEAAEQSERTRIPSVHHPMTIRELIEFSTKVDYKIIAYEEEARNGERANLTKILRGIKPGQSLLAVFGPEGGFSEQEVSLLKESGFISCSLGPRILRTETAPLYLLAAASYELELR</sequence>
<evidence type="ECO:0000256" key="11">
    <source>
        <dbReference type="ARBA" id="ARBA00047944"/>
    </source>
</evidence>
<dbReference type="GO" id="GO:0005737">
    <property type="term" value="C:cytoplasm"/>
    <property type="evidence" value="ECO:0007669"/>
    <property type="project" value="UniProtKB-SubCell"/>
</dbReference>
<gene>
    <name evidence="15" type="ORF">B0I26_102436</name>
</gene>
<evidence type="ECO:0000256" key="8">
    <source>
        <dbReference type="ARBA" id="ARBA00022679"/>
    </source>
</evidence>
<dbReference type="NCBIfam" id="NF008692">
    <property type="entry name" value="PRK11713.1-5"/>
    <property type="match status" value="1"/>
</dbReference>
<comment type="subcellular location">
    <subcellularLocation>
        <location evidence="1 12">Cytoplasm</location>
    </subcellularLocation>
</comment>
<dbReference type="NCBIfam" id="TIGR00046">
    <property type="entry name" value="RsmE family RNA methyltransferase"/>
    <property type="match status" value="1"/>
</dbReference>
<dbReference type="Proteomes" id="UP000248555">
    <property type="component" value="Unassembled WGS sequence"/>
</dbReference>
<dbReference type="Gene3D" id="3.40.1280.10">
    <property type="match status" value="1"/>
</dbReference>
<dbReference type="SUPFAM" id="SSF75217">
    <property type="entry name" value="alpha/beta knot"/>
    <property type="match status" value="1"/>
</dbReference>
<dbReference type="InterPro" id="IPR046887">
    <property type="entry name" value="RsmE_PUA-like"/>
</dbReference>
<dbReference type="Pfam" id="PF20260">
    <property type="entry name" value="PUA_4"/>
    <property type="match status" value="1"/>
</dbReference>
<evidence type="ECO:0000259" key="13">
    <source>
        <dbReference type="Pfam" id="PF04452"/>
    </source>
</evidence>
<comment type="similarity">
    <text evidence="2 12">Belongs to the RNA methyltransferase RsmE family.</text>
</comment>
<dbReference type="InterPro" id="IPR015947">
    <property type="entry name" value="PUA-like_sf"/>
</dbReference>
<dbReference type="AlphaFoldDB" id="A0A327YPM4"/>
<evidence type="ECO:0000256" key="7">
    <source>
        <dbReference type="ARBA" id="ARBA00022603"/>
    </source>
</evidence>
<comment type="catalytic activity">
    <reaction evidence="11 12">
        <text>uridine(1498) in 16S rRNA + S-adenosyl-L-methionine = N(3)-methyluridine(1498) in 16S rRNA + S-adenosyl-L-homocysteine + H(+)</text>
        <dbReference type="Rhea" id="RHEA:42920"/>
        <dbReference type="Rhea" id="RHEA-COMP:10283"/>
        <dbReference type="Rhea" id="RHEA-COMP:10284"/>
        <dbReference type="ChEBI" id="CHEBI:15378"/>
        <dbReference type="ChEBI" id="CHEBI:57856"/>
        <dbReference type="ChEBI" id="CHEBI:59789"/>
        <dbReference type="ChEBI" id="CHEBI:65315"/>
        <dbReference type="ChEBI" id="CHEBI:74502"/>
        <dbReference type="EC" id="2.1.1.193"/>
    </reaction>
</comment>
<evidence type="ECO:0000256" key="1">
    <source>
        <dbReference type="ARBA" id="ARBA00004496"/>
    </source>
</evidence>
<organism evidence="15 16">
    <name type="scientific">Paranoxybacillus vitaminiphilus</name>
    <dbReference type="NCBI Taxonomy" id="581036"/>
    <lineage>
        <taxon>Bacteria</taxon>
        <taxon>Bacillati</taxon>
        <taxon>Bacillota</taxon>
        <taxon>Bacilli</taxon>
        <taxon>Bacillales</taxon>
        <taxon>Anoxybacillaceae</taxon>
        <taxon>Paranoxybacillus</taxon>
    </lineage>
</organism>
<name>A0A327YPM4_9BACL</name>
<keyword evidence="8 12" id="KW-0808">Transferase</keyword>
<dbReference type="PIRSF" id="PIRSF015601">
    <property type="entry name" value="MTase_slr0722"/>
    <property type="match status" value="1"/>
</dbReference>
<reference evidence="15 16" key="1">
    <citation type="submission" date="2018-06" db="EMBL/GenBank/DDBJ databases">
        <title>Genomic Encyclopedia of Type Strains, Phase III (KMG-III): the genomes of soil and plant-associated and newly described type strains.</title>
        <authorList>
            <person name="Whitman W."/>
        </authorList>
    </citation>
    <scope>NUCLEOTIDE SEQUENCE [LARGE SCALE GENOMIC DNA]</scope>
    <source>
        <strain evidence="15 16">CGMCC 1.8979</strain>
    </source>
</reference>
<dbReference type="EMBL" id="QLMH01000002">
    <property type="protein sequence ID" value="RAK22441.1"/>
    <property type="molecule type" value="Genomic_DNA"/>
</dbReference>
<keyword evidence="5 12" id="KW-0963">Cytoplasm</keyword>